<dbReference type="EMBL" id="BPLR01012600">
    <property type="protein sequence ID" value="GIY55057.1"/>
    <property type="molecule type" value="Genomic_DNA"/>
</dbReference>
<dbReference type="Proteomes" id="UP001054945">
    <property type="component" value="Unassembled WGS sequence"/>
</dbReference>
<comment type="caution">
    <text evidence="1">The sequence shown here is derived from an EMBL/GenBank/DDBJ whole genome shotgun (WGS) entry which is preliminary data.</text>
</comment>
<accession>A0AAV4UBD0</accession>
<sequence>MDPFSSWPPNIALTNIRQTAQDSIEGSRGQLRNETPQLPLILGQSERFEILFHEDFWEFLSKSSLSRLFLKADLMNNLTLLK</sequence>
<evidence type="ECO:0000313" key="1">
    <source>
        <dbReference type="EMBL" id="GIY55057.1"/>
    </source>
</evidence>
<protein>
    <submittedName>
        <fullName evidence="1">Uncharacterized protein</fullName>
    </submittedName>
</protein>
<gene>
    <name evidence="1" type="ORF">CEXT_571441</name>
</gene>
<evidence type="ECO:0000313" key="2">
    <source>
        <dbReference type="Proteomes" id="UP001054945"/>
    </source>
</evidence>
<keyword evidence="2" id="KW-1185">Reference proteome</keyword>
<name>A0AAV4UBD0_CAEEX</name>
<proteinExistence type="predicted"/>
<organism evidence="1 2">
    <name type="scientific">Caerostris extrusa</name>
    <name type="common">Bark spider</name>
    <name type="synonym">Caerostris bankana</name>
    <dbReference type="NCBI Taxonomy" id="172846"/>
    <lineage>
        <taxon>Eukaryota</taxon>
        <taxon>Metazoa</taxon>
        <taxon>Ecdysozoa</taxon>
        <taxon>Arthropoda</taxon>
        <taxon>Chelicerata</taxon>
        <taxon>Arachnida</taxon>
        <taxon>Araneae</taxon>
        <taxon>Araneomorphae</taxon>
        <taxon>Entelegynae</taxon>
        <taxon>Araneoidea</taxon>
        <taxon>Araneidae</taxon>
        <taxon>Caerostris</taxon>
    </lineage>
</organism>
<dbReference type="AlphaFoldDB" id="A0AAV4UBD0"/>
<reference evidence="1 2" key="1">
    <citation type="submission" date="2021-06" db="EMBL/GenBank/DDBJ databases">
        <title>Caerostris extrusa draft genome.</title>
        <authorList>
            <person name="Kono N."/>
            <person name="Arakawa K."/>
        </authorList>
    </citation>
    <scope>NUCLEOTIDE SEQUENCE [LARGE SCALE GENOMIC DNA]</scope>
</reference>